<dbReference type="EMBL" id="CP019312">
    <property type="protein sequence ID" value="APX10298.1"/>
    <property type="molecule type" value="Genomic_DNA"/>
</dbReference>
<dbReference type="STRING" id="299262.BWR18_00220"/>
<dbReference type="AlphaFoldDB" id="A0A1P8MQF9"/>
<name>A0A1P8MQF9_9RHOB</name>
<evidence type="ECO:0000313" key="2">
    <source>
        <dbReference type="Proteomes" id="UP000186336"/>
    </source>
</evidence>
<dbReference type="RefSeq" id="WP_076626112.1">
    <property type="nucleotide sequence ID" value="NZ_CP019312.1"/>
</dbReference>
<keyword evidence="2" id="KW-1185">Reference proteome</keyword>
<reference evidence="1 2" key="1">
    <citation type="submission" date="2017-01" db="EMBL/GenBank/DDBJ databases">
        <title>Complete genome of Tateyamaria omphalii DOK1-4 isolated from seawater in Dokdo.</title>
        <authorList>
            <person name="Kim J.H."/>
            <person name="Chi W.-J."/>
        </authorList>
    </citation>
    <scope>NUCLEOTIDE SEQUENCE [LARGE SCALE GENOMIC DNA]</scope>
    <source>
        <strain evidence="1 2">DOK1-4</strain>
    </source>
</reference>
<proteinExistence type="predicted"/>
<dbReference type="KEGG" id="tom:BWR18_00220"/>
<accession>A0A1P8MQF9</accession>
<sequence>MARREQTSASDAFMRVLRGLLRPLVRTMIARGLTAPVVYGLLKRVYVEVAEESFRLDDKPLTDSRIALLTGVHRKDIRTIKAEGPDETGQSRRKSALLATVIGQWMSAPEFITDGTPRLLPRQADDAADFETLVRSVNRDVRPRTVLDELMNAGLVSETADGLLELQTEAVVGTGSARDKEAFFAANVGDHLAAATENLLADTPPFFERAVFYNQLPPDAIDEVEAAARAKAQELLEDLNRQSSALHRAAQDAEGPRQRYRLGIYLYREDAAAADTDEKAPDP</sequence>
<evidence type="ECO:0000313" key="1">
    <source>
        <dbReference type="EMBL" id="APX10298.1"/>
    </source>
</evidence>
<gene>
    <name evidence="1" type="ORF">BWR18_00220</name>
</gene>
<dbReference type="Proteomes" id="UP000186336">
    <property type="component" value="Chromosome"/>
</dbReference>
<dbReference type="OrthoDB" id="6356376at2"/>
<organism evidence="1 2">
    <name type="scientific">Tateyamaria omphalii</name>
    <dbReference type="NCBI Taxonomy" id="299262"/>
    <lineage>
        <taxon>Bacteria</taxon>
        <taxon>Pseudomonadati</taxon>
        <taxon>Pseudomonadota</taxon>
        <taxon>Alphaproteobacteria</taxon>
        <taxon>Rhodobacterales</taxon>
        <taxon>Roseobacteraceae</taxon>
        <taxon>Tateyamaria</taxon>
    </lineage>
</organism>
<dbReference type="InterPro" id="IPR045445">
    <property type="entry name" value="DUF6502"/>
</dbReference>
<dbReference type="Pfam" id="PF20112">
    <property type="entry name" value="DUF6502"/>
    <property type="match status" value="1"/>
</dbReference>
<protein>
    <submittedName>
        <fullName evidence="1">Uncharacterized protein</fullName>
    </submittedName>
</protein>